<dbReference type="EMBL" id="CAJOBA010039682">
    <property type="protein sequence ID" value="CAF4081430.1"/>
    <property type="molecule type" value="Genomic_DNA"/>
</dbReference>
<evidence type="ECO:0000256" key="2">
    <source>
        <dbReference type="ARBA" id="ARBA00022803"/>
    </source>
</evidence>
<dbReference type="Proteomes" id="UP000682733">
    <property type="component" value="Unassembled WGS sequence"/>
</dbReference>
<dbReference type="Gene3D" id="1.25.40.10">
    <property type="entry name" value="Tetratricopeptide repeat domain"/>
    <property type="match status" value="2"/>
</dbReference>
<dbReference type="SMART" id="SM00028">
    <property type="entry name" value="TPR"/>
    <property type="match status" value="5"/>
</dbReference>
<feature type="region of interest" description="Disordered" evidence="4">
    <location>
        <begin position="251"/>
        <end position="271"/>
    </location>
</feature>
<evidence type="ECO:0000256" key="1">
    <source>
        <dbReference type="ARBA" id="ARBA00022737"/>
    </source>
</evidence>
<comment type="caution">
    <text evidence="5">The sequence shown here is derived from an EMBL/GenBank/DDBJ whole genome shotgun (WGS) entry which is preliminary data.</text>
</comment>
<feature type="repeat" description="TPR" evidence="3">
    <location>
        <begin position="354"/>
        <end position="387"/>
    </location>
</feature>
<feature type="compositionally biased region" description="Pro residues" evidence="4">
    <location>
        <begin position="254"/>
        <end position="266"/>
    </location>
</feature>
<dbReference type="PANTHER" id="PTHR45641">
    <property type="entry name" value="TETRATRICOPEPTIDE REPEAT PROTEIN (AFU_ORTHOLOGUE AFUA_6G03870)"/>
    <property type="match status" value="1"/>
</dbReference>
<evidence type="ECO:0000313" key="5">
    <source>
        <dbReference type="EMBL" id="CAF1276392.1"/>
    </source>
</evidence>
<dbReference type="Pfam" id="PF13424">
    <property type="entry name" value="TPR_12"/>
    <property type="match status" value="1"/>
</dbReference>
<name>A0A8S2EW66_9BILA</name>
<reference evidence="5" key="1">
    <citation type="submission" date="2021-02" db="EMBL/GenBank/DDBJ databases">
        <authorList>
            <person name="Nowell W R."/>
        </authorList>
    </citation>
    <scope>NUCLEOTIDE SEQUENCE</scope>
</reference>
<dbReference type="AlphaFoldDB" id="A0A8S2EW66"/>
<dbReference type="PANTHER" id="PTHR45641:SF19">
    <property type="entry name" value="NEPHROCYSTIN-3"/>
    <property type="match status" value="1"/>
</dbReference>
<dbReference type="SUPFAM" id="SSF48452">
    <property type="entry name" value="TPR-like"/>
    <property type="match status" value="1"/>
</dbReference>
<dbReference type="InterPro" id="IPR011990">
    <property type="entry name" value="TPR-like_helical_dom_sf"/>
</dbReference>
<gene>
    <name evidence="5" type="ORF">OVA965_LOCUS27430</name>
    <name evidence="6" type="ORF">TMI583_LOCUS28174</name>
</gene>
<dbReference type="InterPro" id="IPR019734">
    <property type="entry name" value="TPR_rpt"/>
</dbReference>
<accession>A0A8S2EW66</accession>
<feature type="repeat" description="TPR" evidence="3">
    <location>
        <begin position="480"/>
        <end position="513"/>
    </location>
</feature>
<keyword evidence="1" id="KW-0677">Repeat</keyword>
<dbReference type="InterPro" id="IPR013105">
    <property type="entry name" value="TPR_2"/>
</dbReference>
<evidence type="ECO:0000313" key="7">
    <source>
        <dbReference type="Proteomes" id="UP000677228"/>
    </source>
</evidence>
<evidence type="ECO:0000256" key="3">
    <source>
        <dbReference type="PROSITE-ProRule" id="PRU00339"/>
    </source>
</evidence>
<sequence length="545" mass="61000">MERGSNPFSPAPSPLGGIIFFSIQITSRKVSANSKIDLIEQARSYYRGNPKRLKFVDEFDQLYRPNDSLRWCFRAPFPSRLLRYALISRNAELLQPCHFLIIDVLRVLQQQPRRPGRGQLYRGMKVSNELMNMFETHTGGLVCASGFFTCTKSRTIGLQSASSPGYRPDLSSVLFKIDFDASARFAEVAMDNGSTIVIFDVATSFRVMCVNRGAMSVIKMKTASDEGKRVAVEYKEKHKGQAVQALLDELSAPPKSPTPQGSPPPSSGKVEVRNEMNQVSSPKVSEDELQAQKHLKRGEIDQAIIVYRRIRPVSARILNLVGQLCAEEKQDYDSAVECYTQALKMQEEAGENVADTLSRLGRVHYHRGEFDSALKCHSRALLLYESAYPPSAASIATSLTDISNVHLARKELQEALDYAQQAWTLRESRVSDNETVVATSLVLLTNIHHELRDDAQALKLGTRALVLFERIYPSNPSQSAGLLNTLGLIRMNLGELSEARHCFERALKIYTHIAPLRQSEGATVEKNLQCVIEMQQNTENLQLYS</sequence>
<proteinExistence type="predicted"/>
<dbReference type="EMBL" id="CAJNOK010018121">
    <property type="protein sequence ID" value="CAF1276392.1"/>
    <property type="molecule type" value="Genomic_DNA"/>
</dbReference>
<organism evidence="5 7">
    <name type="scientific">Didymodactylos carnosus</name>
    <dbReference type="NCBI Taxonomy" id="1234261"/>
    <lineage>
        <taxon>Eukaryota</taxon>
        <taxon>Metazoa</taxon>
        <taxon>Spiralia</taxon>
        <taxon>Gnathifera</taxon>
        <taxon>Rotifera</taxon>
        <taxon>Eurotatoria</taxon>
        <taxon>Bdelloidea</taxon>
        <taxon>Philodinida</taxon>
        <taxon>Philodinidae</taxon>
        <taxon>Didymodactylos</taxon>
    </lineage>
</organism>
<dbReference type="Pfam" id="PF07719">
    <property type="entry name" value="TPR_2"/>
    <property type="match status" value="1"/>
</dbReference>
<protein>
    <submittedName>
        <fullName evidence="5">Uncharacterized protein</fullName>
    </submittedName>
</protein>
<evidence type="ECO:0000313" key="6">
    <source>
        <dbReference type="EMBL" id="CAF4081430.1"/>
    </source>
</evidence>
<dbReference type="Proteomes" id="UP000677228">
    <property type="component" value="Unassembled WGS sequence"/>
</dbReference>
<dbReference type="PROSITE" id="PS50005">
    <property type="entry name" value="TPR"/>
    <property type="match status" value="2"/>
</dbReference>
<keyword evidence="2 3" id="KW-0802">TPR repeat</keyword>
<dbReference type="Pfam" id="PF13181">
    <property type="entry name" value="TPR_8"/>
    <property type="match status" value="1"/>
</dbReference>
<evidence type="ECO:0000256" key="4">
    <source>
        <dbReference type="SAM" id="MobiDB-lite"/>
    </source>
</evidence>